<dbReference type="InterPro" id="IPR030678">
    <property type="entry name" value="Peptide/Ni-bd"/>
</dbReference>
<evidence type="ECO:0000256" key="1">
    <source>
        <dbReference type="ARBA" id="ARBA00005695"/>
    </source>
</evidence>
<evidence type="ECO:0000259" key="6">
    <source>
        <dbReference type="Pfam" id="PF00496"/>
    </source>
</evidence>
<evidence type="ECO:0000256" key="4">
    <source>
        <dbReference type="SAM" id="MobiDB-lite"/>
    </source>
</evidence>
<dbReference type="InterPro" id="IPR039424">
    <property type="entry name" value="SBP_5"/>
</dbReference>
<dbReference type="GO" id="GO:0043190">
    <property type="term" value="C:ATP-binding cassette (ABC) transporter complex"/>
    <property type="evidence" value="ECO:0007669"/>
    <property type="project" value="InterPro"/>
</dbReference>
<proteinExistence type="inferred from homology"/>
<evidence type="ECO:0000256" key="3">
    <source>
        <dbReference type="ARBA" id="ARBA00022729"/>
    </source>
</evidence>
<comment type="similarity">
    <text evidence="1">Belongs to the bacterial solute-binding protein 5 family.</text>
</comment>
<dbReference type="Proteomes" id="UP000280307">
    <property type="component" value="Unassembled WGS sequence"/>
</dbReference>
<comment type="caution">
    <text evidence="7">The sequence shown here is derived from an EMBL/GenBank/DDBJ whole genome shotgun (WGS) entry which is preliminary data.</text>
</comment>
<organism evidence="7 8">
    <name type="scientific">Candidatus Viridilinea halotolerans</name>
    <dbReference type="NCBI Taxonomy" id="2491704"/>
    <lineage>
        <taxon>Bacteria</taxon>
        <taxon>Bacillati</taxon>
        <taxon>Chloroflexota</taxon>
        <taxon>Chloroflexia</taxon>
        <taxon>Chloroflexales</taxon>
        <taxon>Chloroflexineae</taxon>
        <taxon>Oscillochloridaceae</taxon>
        <taxon>Candidatus Viridilinea</taxon>
    </lineage>
</organism>
<dbReference type="GO" id="GO:0042597">
    <property type="term" value="C:periplasmic space"/>
    <property type="evidence" value="ECO:0007669"/>
    <property type="project" value="UniProtKB-ARBA"/>
</dbReference>
<dbReference type="EMBL" id="RSAS01000508">
    <property type="protein sequence ID" value="RRR70603.1"/>
    <property type="molecule type" value="Genomic_DNA"/>
</dbReference>
<dbReference type="Gene3D" id="3.40.190.10">
    <property type="entry name" value="Periplasmic binding protein-like II"/>
    <property type="match status" value="1"/>
</dbReference>
<dbReference type="InterPro" id="IPR000914">
    <property type="entry name" value="SBP_5_dom"/>
</dbReference>
<dbReference type="AlphaFoldDB" id="A0A426TXQ9"/>
<dbReference type="PANTHER" id="PTHR30290">
    <property type="entry name" value="PERIPLASMIC BINDING COMPONENT OF ABC TRANSPORTER"/>
    <property type="match status" value="1"/>
</dbReference>
<protein>
    <recommendedName>
        <fullName evidence="6">Solute-binding protein family 5 domain-containing protein</fullName>
    </recommendedName>
</protein>
<dbReference type="PIRSF" id="PIRSF002741">
    <property type="entry name" value="MppA"/>
    <property type="match status" value="1"/>
</dbReference>
<keyword evidence="5" id="KW-0812">Transmembrane</keyword>
<sequence>MPPNPRRTGLFLGAMPPNPRRTGGEVAAAHPHVGALFSVRGNRPMRLRSYHLIIVLIAVLLLAACGGAPAAQPPAPTTAPAEPTTAPVAETEPTTDATESEVTAEPTAEPTPAEPVMVAPVAGGSVTRAMTTEPTGLDPAGAQGSGQNVMMHYIFDTLVAQDSQNVIQPFLAERWEASADAMTIDFFLREGITFHDGTPLDAAAVVASFERLIGPESTSPMANSLSAVAGVEALDELTVRFTFDAPSALFFTTITSPYTGITSPTAVESLGDGFAQQPVGSGPFKLKSWEPGIAVVLERNPDYAWPPPMVANPGAPYLDELVFKVVPDAATQLTALLAGEVDVIFLNQPDHITRLRQDPAVALVPVSLNSLAYMGFNTVKPPFDNLLVRQAISHAIDKEAIVMAAVGGEGAPAFAPMATTLPGFDASLQELELGYDPAKSAELLAEAGLTQDTSGTWSFEGQPLNLTLLTFTRAPNQDVATVIQAQLSEVGVPVNIQQFDAPAAGRAAVAGEYDLLIWRYDWNDPDVLAVNLSSGRIGSTNRVAYTNPDVDALFAEAASELDTARRAELYLEAQRLIMADAPWQPLYTPLDMLAVNPNLQDIVISGMGRALMNDATVVQ</sequence>
<feature type="compositionally biased region" description="Low complexity" evidence="4">
    <location>
        <begin position="78"/>
        <end position="116"/>
    </location>
</feature>
<gene>
    <name evidence="7" type="ORF">EI684_13110</name>
</gene>
<feature type="region of interest" description="Disordered" evidence="4">
    <location>
        <begin position="68"/>
        <end position="117"/>
    </location>
</feature>
<evidence type="ECO:0000313" key="7">
    <source>
        <dbReference type="EMBL" id="RRR70603.1"/>
    </source>
</evidence>
<keyword evidence="5" id="KW-0472">Membrane</keyword>
<dbReference type="Gene3D" id="3.10.105.10">
    <property type="entry name" value="Dipeptide-binding Protein, Domain 3"/>
    <property type="match status" value="1"/>
</dbReference>
<dbReference type="Pfam" id="PF00496">
    <property type="entry name" value="SBP_bac_5"/>
    <property type="match status" value="1"/>
</dbReference>
<accession>A0A426TXQ9</accession>
<dbReference type="GO" id="GO:0015833">
    <property type="term" value="P:peptide transport"/>
    <property type="evidence" value="ECO:0007669"/>
    <property type="project" value="TreeGrafter"/>
</dbReference>
<keyword evidence="2" id="KW-0813">Transport</keyword>
<dbReference type="SUPFAM" id="SSF53850">
    <property type="entry name" value="Periplasmic binding protein-like II"/>
    <property type="match status" value="1"/>
</dbReference>
<keyword evidence="3" id="KW-0732">Signal</keyword>
<evidence type="ECO:0000256" key="5">
    <source>
        <dbReference type="SAM" id="Phobius"/>
    </source>
</evidence>
<dbReference type="GO" id="GO:1904680">
    <property type="term" value="F:peptide transmembrane transporter activity"/>
    <property type="evidence" value="ECO:0007669"/>
    <property type="project" value="TreeGrafter"/>
</dbReference>
<dbReference type="PANTHER" id="PTHR30290:SF9">
    <property type="entry name" value="OLIGOPEPTIDE-BINDING PROTEIN APPA"/>
    <property type="match status" value="1"/>
</dbReference>
<evidence type="ECO:0000313" key="8">
    <source>
        <dbReference type="Proteomes" id="UP000280307"/>
    </source>
</evidence>
<reference evidence="7 8" key="1">
    <citation type="submission" date="2018-12" db="EMBL/GenBank/DDBJ databases">
        <title>Genome Sequence of Candidatus Viridilinea halotolerans isolated from saline sulfide-rich spring.</title>
        <authorList>
            <person name="Grouzdev D.S."/>
            <person name="Burganskaya E.I."/>
            <person name="Krutkina M.S."/>
            <person name="Sukhacheva M.V."/>
            <person name="Gorlenko V.M."/>
        </authorList>
    </citation>
    <scope>NUCLEOTIDE SEQUENCE [LARGE SCALE GENOMIC DNA]</scope>
    <source>
        <strain evidence="7">Chok-6</strain>
    </source>
</reference>
<feature type="transmembrane region" description="Helical" evidence="5">
    <location>
        <begin position="50"/>
        <end position="71"/>
    </location>
</feature>
<feature type="domain" description="Solute-binding protein family 5" evidence="6">
    <location>
        <begin position="167"/>
        <end position="527"/>
    </location>
</feature>
<evidence type="ECO:0000256" key="2">
    <source>
        <dbReference type="ARBA" id="ARBA00022448"/>
    </source>
</evidence>
<keyword evidence="5" id="KW-1133">Transmembrane helix</keyword>
<name>A0A426TXQ9_9CHLR</name>